<gene>
    <name evidence="6" type="ORF">N7509_010847</name>
</gene>
<evidence type="ECO:0008006" key="8">
    <source>
        <dbReference type="Google" id="ProtNLM"/>
    </source>
</evidence>
<reference evidence="6" key="1">
    <citation type="submission" date="2022-12" db="EMBL/GenBank/DDBJ databases">
        <authorList>
            <person name="Petersen C."/>
        </authorList>
    </citation>
    <scope>NUCLEOTIDE SEQUENCE</scope>
    <source>
        <strain evidence="6">IBT 29677</strain>
    </source>
</reference>
<evidence type="ECO:0000256" key="1">
    <source>
        <dbReference type="ARBA" id="ARBA00023015"/>
    </source>
</evidence>
<proteinExistence type="predicted"/>
<dbReference type="InterPro" id="IPR036864">
    <property type="entry name" value="Zn2-C6_fun-type_DNA-bd_sf"/>
</dbReference>
<feature type="region of interest" description="Disordered" evidence="5">
    <location>
        <begin position="1"/>
        <end position="20"/>
    </location>
</feature>
<evidence type="ECO:0000256" key="5">
    <source>
        <dbReference type="SAM" id="MobiDB-lite"/>
    </source>
</evidence>
<evidence type="ECO:0000313" key="6">
    <source>
        <dbReference type="EMBL" id="KAJ5388306.1"/>
    </source>
</evidence>
<sequence length="325" mass="35603">MSLRTAVQPDSGSVKRSASFDWEKPSRIKTAPADIQIGHIGSYLGSQGTHVDFARLLITLHPNMQPPCNNIRWIDPTTAENYQALETPSPSILPGAFAHAPHLPTAPNPHLQFRNGQASHPSLPDSAREYRGHGFAATLATPRRYIREPSPECNFRIIMEDPANSKSYREKVIRTDEERAQQKEDGRRLKEIGGACISCYQSKKKCGLGNSCPPCKRSDKECIRKYPGSSSPSPSRSDSAQPSTPESFGQGCSHLKLPSKDNPADLPCFPGPLDNLSTMDPSIPSVQLGQWMTSNDDHGSISPLGLSLDGAFEENGLGYYYPQFV</sequence>
<keyword evidence="4" id="KW-0539">Nucleus</keyword>
<protein>
    <recommendedName>
        <fullName evidence="8">Zn(2)-C6 fungal-type domain-containing protein</fullName>
    </recommendedName>
</protein>
<accession>A0A9W9VS33</accession>
<feature type="region of interest" description="Disordered" evidence="5">
    <location>
        <begin position="224"/>
        <end position="256"/>
    </location>
</feature>
<evidence type="ECO:0000256" key="2">
    <source>
        <dbReference type="ARBA" id="ARBA00023125"/>
    </source>
</evidence>
<dbReference type="Proteomes" id="UP001147747">
    <property type="component" value="Unassembled WGS sequence"/>
</dbReference>
<evidence type="ECO:0000256" key="4">
    <source>
        <dbReference type="ARBA" id="ARBA00023242"/>
    </source>
</evidence>
<organism evidence="6 7">
    <name type="scientific">Penicillium cosmopolitanum</name>
    <dbReference type="NCBI Taxonomy" id="1131564"/>
    <lineage>
        <taxon>Eukaryota</taxon>
        <taxon>Fungi</taxon>
        <taxon>Dikarya</taxon>
        <taxon>Ascomycota</taxon>
        <taxon>Pezizomycotina</taxon>
        <taxon>Eurotiomycetes</taxon>
        <taxon>Eurotiomycetidae</taxon>
        <taxon>Eurotiales</taxon>
        <taxon>Aspergillaceae</taxon>
        <taxon>Penicillium</taxon>
    </lineage>
</organism>
<keyword evidence="1" id="KW-0805">Transcription regulation</keyword>
<keyword evidence="3" id="KW-0804">Transcription</keyword>
<name>A0A9W9VS33_9EURO</name>
<evidence type="ECO:0000313" key="7">
    <source>
        <dbReference type="Proteomes" id="UP001147747"/>
    </source>
</evidence>
<dbReference type="OrthoDB" id="4227365at2759"/>
<dbReference type="GO" id="GO:0000981">
    <property type="term" value="F:DNA-binding transcription factor activity, RNA polymerase II-specific"/>
    <property type="evidence" value="ECO:0007669"/>
    <property type="project" value="InterPro"/>
</dbReference>
<dbReference type="GO" id="GO:0008270">
    <property type="term" value="F:zinc ion binding"/>
    <property type="evidence" value="ECO:0007669"/>
    <property type="project" value="InterPro"/>
</dbReference>
<dbReference type="GeneID" id="81374464"/>
<keyword evidence="7" id="KW-1185">Reference proteome</keyword>
<dbReference type="AlphaFoldDB" id="A0A9W9VS33"/>
<dbReference type="EMBL" id="JAPZBU010000009">
    <property type="protein sequence ID" value="KAJ5388306.1"/>
    <property type="molecule type" value="Genomic_DNA"/>
</dbReference>
<keyword evidence="2" id="KW-0238">DNA-binding</keyword>
<dbReference type="SUPFAM" id="SSF57701">
    <property type="entry name" value="Zn2/Cys6 DNA-binding domain"/>
    <property type="match status" value="1"/>
</dbReference>
<feature type="compositionally biased region" description="Low complexity" evidence="5">
    <location>
        <begin position="227"/>
        <end position="243"/>
    </location>
</feature>
<dbReference type="RefSeq" id="XP_056486104.1">
    <property type="nucleotide sequence ID" value="XM_056635484.1"/>
</dbReference>
<reference evidence="6" key="2">
    <citation type="journal article" date="2023" name="IMA Fungus">
        <title>Comparative genomic study of the Penicillium genus elucidates a diverse pangenome and 15 lateral gene transfer events.</title>
        <authorList>
            <person name="Petersen C."/>
            <person name="Sorensen T."/>
            <person name="Nielsen M.R."/>
            <person name="Sondergaard T.E."/>
            <person name="Sorensen J.L."/>
            <person name="Fitzpatrick D.A."/>
            <person name="Frisvad J.C."/>
            <person name="Nielsen K.L."/>
        </authorList>
    </citation>
    <scope>NUCLEOTIDE SEQUENCE</scope>
    <source>
        <strain evidence="6">IBT 29677</strain>
    </source>
</reference>
<evidence type="ECO:0000256" key="3">
    <source>
        <dbReference type="ARBA" id="ARBA00023163"/>
    </source>
</evidence>
<comment type="caution">
    <text evidence="6">The sequence shown here is derived from an EMBL/GenBank/DDBJ whole genome shotgun (WGS) entry which is preliminary data.</text>
</comment>
<dbReference type="GO" id="GO:0003677">
    <property type="term" value="F:DNA binding"/>
    <property type="evidence" value="ECO:0007669"/>
    <property type="project" value="UniProtKB-KW"/>
</dbReference>